<dbReference type="PANTHER" id="PTHR33559:SF1">
    <property type="entry name" value="PROTEASOME ASSEMBLY CHAPERONE 4"/>
    <property type="match status" value="1"/>
</dbReference>
<dbReference type="OrthoDB" id="368507at2759"/>
<dbReference type="PANTHER" id="PTHR33559">
    <property type="entry name" value="PROTEASOME ASSEMBLY CHAPERONE 4"/>
    <property type="match status" value="1"/>
</dbReference>
<gene>
    <name evidence="1" type="ORF">SISSUDRAFT_1058502</name>
</gene>
<reference evidence="1 2" key="1">
    <citation type="journal article" date="2016" name="Mol. Biol. Evol.">
        <title>Comparative Genomics of Early-Diverging Mushroom-Forming Fungi Provides Insights into the Origins of Lignocellulose Decay Capabilities.</title>
        <authorList>
            <person name="Nagy L.G."/>
            <person name="Riley R."/>
            <person name="Tritt A."/>
            <person name="Adam C."/>
            <person name="Daum C."/>
            <person name="Floudas D."/>
            <person name="Sun H."/>
            <person name="Yadav J.S."/>
            <person name="Pangilinan J."/>
            <person name="Larsson K.H."/>
            <person name="Matsuura K."/>
            <person name="Barry K."/>
            <person name="Labutti K."/>
            <person name="Kuo R."/>
            <person name="Ohm R.A."/>
            <person name="Bhattacharya S.S."/>
            <person name="Shirouzu T."/>
            <person name="Yoshinaga Y."/>
            <person name="Martin F.M."/>
            <person name="Grigoriev I.V."/>
            <person name="Hibbett D.S."/>
        </authorList>
    </citation>
    <scope>NUCLEOTIDE SEQUENCE [LARGE SCALE GENOMIC DNA]</scope>
    <source>
        <strain evidence="1 2">HHB10207 ss-3</strain>
    </source>
</reference>
<dbReference type="AlphaFoldDB" id="A0A166H762"/>
<evidence type="ECO:0000313" key="2">
    <source>
        <dbReference type="Proteomes" id="UP000076798"/>
    </source>
</evidence>
<dbReference type="InterPro" id="IPR032157">
    <property type="entry name" value="PAC4"/>
</dbReference>
<organism evidence="1 2">
    <name type="scientific">Sistotremastrum suecicum HHB10207 ss-3</name>
    <dbReference type="NCBI Taxonomy" id="1314776"/>
    <lineage>
        <taxon>Eukaryota</taxon>
        <taxon>Fungi</taxon>
        <taxon>Dikarya</taxon>
        <taxon>Basidiomycota</taxon>
        <taxon>Agaricomycotina</taxon>
        <taxon>Agaricomycetes</taxon>
        <taxon>Sistotremastrales</taxon>
        <taxon>Sistotremastraceae</taxon>
        <taxon>Sistotremastrum</taxon>
    </lineage>
</organism>
<evidence type="ECO:0000313" key="1">
    <source>
        <dbReference type="EMBL" id="KZT42411.1"/>
    </source>
</evidence>
<dbReference type="EMBL" id="KV428013">
    <property type="protein sequence ID" value="KZT42411.1"/>
    <property type="molecule type" value="Genomic_DNA"/>
</dbReference>
<dbReference type="Proteomes" id="UP000076798">
    <property type="component" value="Unassembled WGS sequence"/>
</dbReference>
<evidence type="ECO:0008006" key="3">
    <source>
        <dbReference type="Google" id="ProtNLM"/>
    </source>
</evidence>
<proteinExistence type="predicted"/>
<keyword evidence="2" id="KW-1185">Reference proteome</keyword>
<accession>A0A166H762</accession>
<protein>
    <recommendedName>
        <fullName evidence="3">Proteasome assembly chaperone 3</fullName>
    </recommendedName>
</protein>
<dbReference type="GO" id="GO:0043248">
    <property type="term" value="P:proteasome assembly"/>
    <property type="evidence" value="ECO:0007669"/>
    <property type="project" value="InterPro"/>
</dbReference>
<dbReference type="Pfam" id="PF16093">
    <property type="entry name" value="PAC4"/>
    <property type="match status" value="1"/>
</dbReference>
<name>A0A166H762_9AGAM</name>
<sequence length="134" mass="14643">MSVSTRYIAAPPDSSLPALVIQLTTLVDSCMIWIGITQEAEEMAEKVVESGRLGCDWACAMTSSDSSKDCPSVSLLRASHSDVAMSMAPRLARRFKKQIFLAVDIPPAFISAGQIPPIILHMEKQLVRTLREIP</sequence>